<evidence type="ECO:0000256" key="2">
    <source>
        <dbReference type="ARBA" id="ARBA00022448"/>
    </source>
</evidence>
<dbReference type="InterPro" id="IPR003593">
    <property type="entry name" value="AAA+_ATPase"/>
</dbReference>
<dbReference type="InterPro" id="IPR039421">
    <property type="entry name" value="Type_1_exporter"/>
</dbReference>
<reference evidence="12" key="1">
    <citation type="journal article" date="2023" name="Genome Biol. Evol.">
        <title>First Whole Genome Sequence and Flow Cytometry Genome Size Data for the Lichen-Forming Fungus Ramalina farinacea (Ascomycota).</title>
        <authorList>
            <person name="Llewellyn T."/>
            <person name="Mian S."/>
            <person name="Hill R."/>
            <person name="Leitch I.J."/>
            <person name="Gaya E."/>
        </authorList>
    </citation>
    <scope>NUCLEOTIDE SEQUENCE</scope>
    <source>
        <strain evidence="12">LIQ254RAFAR</strain>
    </source>
</reference>
<dbReference type="FunFam" id="3.40.50.300:FF:000604">
    <property type="entry name" value="ABC transporter B family member 28"/>
    <property type="match status" value="1"/>
</dbReference>
<accession>A0AA43QU68</accession>
<sequence length="1226" mass="132864">MLKKEIAWFDARRAGVETFVSRLQTQIRELQTAASQPLAVFLAWTSARIQPGIDGQAEALSDASKHAGNAFTAIDTVKCYNGQDFEILQYAEAVKRAGISYMIQTRANALQIGFVRFTTRAMFAQGFWFGIHLVSARQKSPGDIVAGFMAALIAAQSIHELLPQIIVLEKGRTAGATLRNMKNEIIHVSFGGSFHGTQRPLFCQGHIELQDVSFAYPSRSHQSALDSINLVFPAGKTTFVVGSSGSGKSTLVNLLLGFYGATTGDIFVDGIPVTSLDIGWLRRNITCVQQQGGLFDETVTKNVALGHQAGNLLTKSTIMQSLDFALLSNTICDLPNGLETQVGYGGNQFSGGQKQRINLARAWLRDTPILLLDEATSALDSLARSSMMRNIREWRQGKTTIIITHEKSQVHDDDFVYVLESGSVSQQGFKHQMGLVSDAQGVGALEPLNSLSSGPGRHDSPLNVDSGLDQPVSDSPGAVLDMSKQILRKHGREARSSLSIEVKSEDGTSKSAQCESPVDPALPLIDSSRSARVDEWRPYVRTAESCGATDSIELRRLDGDKESKWSNVKRLADPWSRRPGFSRVRSSSITSTASSSASDLGFLQEEMIADHQTQDAITLKAALFTIWPSLLWTERIVLMLGFVFAAITAMATPAFSWVFSKLLATFYVRDSHEQGQQAMRWSLSILAIATVDATASSLMHFSLEKSGQAWVDSLRMTAFRRIIDQPRAWFDQEENRVAELIETLDRNPEEVRNLLGRFAGHIFVAILMLSISISWSLLLNWKITLVTLSSLPFLYILTHSFESISTKWETRSNDASTITNKISLETFSNIRTVRAYNLEAYFHTKYLAATTHALKTGLYRASFSGLFFGLSDSAIIFITALIYWVGARLASSNPDDLPNILTVLSLLLFGISSVQNLIAYIPQRSSSLATATSLLRLANLPSHEHTRRHHRRTPPRQAHPITFTNISFAYPTRPTIPTLSNVSLTLQSGIATAIVGPSGSGKSTIAALLLGLYPPSAGTITLGAPSSDTELHAFRARCVAVCPQSPHIFPTSIAGNIAYPDHHPDGANSRKSRSAGVRHAAKMVGLHAFITTLPNGYDTTIGPGGTGLSGGQAQRVGVARAVFRVLCMKVGSGATGEAVGAPGAGGQRWLVLDEATSALDQGNVGVVVKRVVRGLAERGVGVVVITHDERVVGACEEVVVIGERGEGSRQGGVGEFLAGRLEECVG</sequence>
<dbReference type="Pfam" id="PF00664">
    <property type="entry name" value="ABC_membrane"/>
    <property type="match status" value="2"/>
</dbReference>
<dbReference type="Gene3D" id="1.20.1560.10">
    <property type="entry name" value="ABC transporter type 1, transmembrane domain"/>
    <property type="match status" value="2"/>
</dbReference>
<dbReference type="InterPro" id="IPR027417">
    <property type="entry name" value="P-loop_NTPase"/>
</dbReference>
<dbReference type="InterPro" id="IPR017871">
    <property type="entry name" value="ABC_transporter-like_CS"/>
</dbReference>
<dbReference type="PROSITE" id="PS50893">
    <property type="entry name" value="ABC_TRANSPORTER_2"/>
    <property type="match status" value="2"/>
</dbReference>
<dbReference type="GO" id="GO:0016887">
    <property type="term" value="F:ATP hydrolysis activity"/>
    <property type="evidence" value="ECO:0007669"/>
    <property type="project" value="InterPro"/>
</dbReference>
<dbReference type="InterPro" id="IPR036640">
    <property type="entry name" value="ABC1_TM_sf"/>
</dbReference>
<name>A0AA43QU68_9LECA</name>
<keyword evidence="3 9" id="KW-0812">Transmembrane</keyword>
<evidence type="ECO:0000256" key="5">
    <source>
        <dbReference type="ARBA" id="ARBA00022840"/>
    </source>
</evidence>
<feature type="region of interest" description="Disordered" evidence="8">
    <location>
        <begin position="491"/>
        <end position="523"/>
    </location>
</feature>
<dbReference type="AlphaFoldDB" id="A0AA43QU68"/>
<dbReference type="Gene3D" id="3.40.50.300">
    <property type="entry name" value="P-loop containing nucleotide triphosphate hydrolases"/>
    <property type="match status" value="2"/>
</dbReference>
<evidence type="ECO:0000256" key="9">
    <source>
        <dbReference type="SAM" id="Phobius"/>
    </source>
</evidence>
<dbReference type="InterPro" id="IPR011527">
    <property type="entry name" value="ABC1_TM_dom"/>
</dbReference>
<evidence type="ECO:0000256" key="8">
    <source>
        <dbReference type="SAM" id="MobiDB-lite"/>
    </source>
</evidence>
<feature type="domain" description="ABC transporter" evidence="10">
    <location>
        <begin position="207"/>
        <end position="446"/>
    </location>
</feature>
<feature type="region of interest" description="Disordered" evidence="8">
    <location>
        <begin position="446"/>
        <end position="469"/>
    </location>
</feature>
<dbReference type="PROSITE" id="PS00211">
    <property type="entry name" value="ABC_TRANSPORTER_1"/>
    <property type="match status" value="2"/>
</dbReference>
<feature type="transmembrane region" description="Helical" evidence="9">
    <location>
        <begin position="754"/>
        <end position="773"/>
    </location>
</feature>
<dbReference type="InterPro" id="IPR003439">
    <property type="entry name" value="ABC_transporter-like_ATP-bd"/>
</dbReference>
<gene>
    <name evidence="12" type="primary">HST6</name>
    <name evidence="12" type="ORF">OHK93_002163</name>
</gene>
<feature type="transmembrane region" description="Helical" evidence="9">
    <location>
        <begin position="679"/>
        <end position="699"/>
    </location>
</feature>
<dbReference type="PANTHER" id="PTHR24221">
    <property type="entry name" value="ATP-BINDING CASSETTE SUB-FAMILY B"/>
    <property type="match status" value="1"/>
</dbReference>
<dbReference type="GO" id="GO:0005524">
    <property type="term" value="F:ATP binding"/>
    <property type="evidence" value="ECO:0007669"/>
    <property type="project" value="UniProtKB-KW"/>
</dbReference>
<feature type="transmembrane region" description="Helical" evidence="9">
    <location>
        <begin position="897"/>
        <end position="918"/>
    </location>
</feature>
<dbReference type="GO" id="GO:0005737">
    <property type="term" value="C:cytoplasm"/>
    <property type="evidence" value="ECO:0007669"/>
    <property type="project" value="UniProtKB-ARBA"/>
</dbReference>
<keyword evidence="4" id="KW-0547">Nucleotide-binding</keyword>
<comment type="caution">
    <text evidence="12">The sequence shown here is derived from an EMBL/GenBank/DDBJ whole genome shotgun (WGS) entry which is preliminary data.</text>
</comment>
<dbReference type="PROSITE" id="PS50929">
    <property type="entry name" value="ABC_TM1F"/>
    <property type="match status" value="2"/>
</dbReference>
<evidence type="ECO:0000256" key="6">
    <source>
        <dbReference type="ARBA" id="ARBA00022989"/>
    </source>
</evidence>
<evidence type="ECO:0000256" key="7">
    <source>
        <dbReference type="ARBA" id="ARBA00023136"/>
    </source>
</evidence>
<evidence type="ECO:0000259" key="10">
    <source>
        <dbReference type="PROSITE" id="PS50893"/>
    </source>
</evidence>
<keyword evidence="6 9" id="KW-1133">Transmembrane helix</keyword>
<evidence type="ECO:0000313" key="13">
    <source>
        <dbReference type="Proteomes" id="UP001161017"/>
    </source>
</evidence>
<dbReference type="Proteomes" id="UP001161017">
    <property type="component" value="Unassembled WGS sequence"/>
</dbReference>
<dbReference type="SMART" id="SM00382">
    <property type="entry name" value="AAA"/>
    <property type="match status" value="2"/>
</dbReference>
<feature type="domain" description="ABC transmembrane type-1" evidence="11">
    <location>
        <begin position="640"/>
        <end position="926"/>
    </location>
</feature>
<feature type="domain" description="ABC transporter" evidence="10">
    <location>
        <begin position="961"/>
        <end position="1225"/>
    </location>
</feature>
<dbReference type="Pfam" id="PF00005">
    <property type="entry name" value="ABC_tran"/>
    <property type="match status" value="2"/>
</dbReference>
<organism evidence="12 13">
    <name type="scientific">Ramalina farinacea</name>
    <dbReference type="NCBI Taxonomy" id="258253"/>
    <lineage>
        <taxon>Eukaryota</taxon>
        <taxon>Fungi</taxon>
        <taxon>Dikarya</taxon>
        <taxon>Ascomycota</taxon>
        <taxon>Pezizomycotina</taxon>
        <taxon>Lecanoromycetes</taxon>
        <taxon>OSLEUM clade</taxon>
        <taxon>Lecanoromycetidae</taxon>
        <taxon>Lecanorales</taxon>
        <taxon>Lecanorineae</taxon>
        <taxon>Ramalinaceae</taxon>
        <taxon>Ramalina</taxon>
    </lineage>
</organism>
<feature type="domain" description="ABC transmembrane type-1" evidence="11">
    <location>
        <begin position="38"/>
        <end position="170"/>
    </location>
</feature>
<dbReference type="EMBL" id="JAPUFD010000013">
    <property type="protein sequence ID" value="MDI1490958.1"/>
    <property type="molecule type" value="Genomic_DNA"/>
</dbReference>
<evidence type="ECO:0000256" key="1">
    <source>
        <dbReference type="ARBA" id="ARBA00004141"/>
    </source>
</evidence>
<dbReference type="CDD" id="cd18578">
    <property type="entry name" value="ABC_6TM_Pgp_ABCB1_D2_like"/>
    <property type="match status" value="1"/>
</dbReference>
<comment type="subcellular location">
    <subcellularLocation>
        <location evidence="1">Membrane</location>
        <topology evidence="1">Multi-pass membrane protein</topology>
    </subcellularLocation>
</comment>
<keyword evidence="5" id="KW-0067">ATP-binding</keyword>
<evidence type="ECO:0000259" key="11">
    <source>
        <dbReference type="PROSITE" id="PS50929"/>
    </source>
</evidence>
<protein>
    <submittedName>
        <fullName evidence="12">ATP-dependent permease</fullName>
    </submittedName>
</protein>
<evidence type="ECO:0000313" key="12">
    <source>
        <dbReference type="EMBL" id="MDI1490958.1"/>
    </source>
</evidence>
<dbReference type="SUPFAM" id="SSF52540">
    <property type="entry name" value="P-loop containing nucleoside triphosphate hydrolases"/>
    <property type="match status" value="2"/>
</dbReference>
<dbReference type="PANTHER" id="PTHR24221:SF288">
    <property type="entry name" value="P-LOOP CONTAINING NUCLEOSIDE TRIPHOSPHATE HYDROLASE PROTEIN"/>
    <property type="match status" value="1"/>
</dbReference>
<keyword evidence="7 9" id="KW-0472">Membrane</keyword>
<evidence type="ECO:0000256" key="4">
    <source>
        <dbReference type="ARBA" id="ARBA00022741"/>
    </source>
</evidence>
<dbReference type="SUPFAM" id="SSF90123">
    <property type="entry name" value="ABC transporter transmembrane region"/>
    <property type="match status" value="2"/>
</dbReference>
<dbReference type="GO" id="GO:0016020">
    <property type="term" value="C:membrane"/>
    <property type="evidence" value="ECO:0007669"/>
    <property type="project" value="UniProtKB-SubCell"/>
</dbReference>
<keyword evidence="2" id="KW-0813">Transport</keyword>
<proteinExistence type="predicted"/>
<keyword evidence="13" id="KW-1185">Reference proteome</keyword>
<evidence type="ECO:0000256" key="3">
    <source>
        <dbReference type="ARBA" id="ARBA00022692"/>
    </source>
</evidence>
<feature type="transmembrane region" description="Helical" evidence="9">
    <location>
        <begin position="636"/>
        <end position="659"/>
    </location>
</feature>
<feature type="transmembrane region" description="Helical" evidence="9">
    <location>
        <begin position="865"/>
        <end position="885"/>
    </location>
</feature>
<dbReference type="GO" id="GO:0140359">
    <property type="term" value="F:ABC-type transporter activity"/>
    <property type="evidence" value="ECO:0007669"/>
    <property type="project" value="InterPro"/>
</dbReference>